<accession>A0A2S5BIB5</accession>
<reference evidence="7 8" key="1">
    <citation type="journal article" date="2018" name="Front. Microbiol.">
        <title>Prospects for Fungal Bioremediation of Acidic Radioactive Waste Sites: Characterization and Genome Sequence of Rhodotorula taiwanensis MD1149.</title>
        <authorList>
            <person name="Tkavc R."/>
            <person name="Matrosova V.Y."/>
            <person name="Grichenko O.E."/>
            <person name="Gostincar C."/>
            <person name="Volpe R.P."/>
            <person name="Klimenkova P."/>
            <person name="Gaidamakova E.K."/>
            <person name="Zhou C.E."/>
            <person name="Stewart B.J."/>
            <person name="Lyman M.G."/>
            <person name="Malfatti S.A."/>
            <person name="Rubinfeld B."/>
            <person name="Courtot M."/>
            <person name="Singh J."/>
            <person name="Dalgard C.L."/>
            <person name="Hamilton T."/>
            <person name="Frey K.G."/>
            <person name="Gunde-Cimerman N."/>
            <person name="Dugan L."/>
            <person name="Daly M.J."/>
        </authorList>
    </citation>
    <scope>NUCLEOTIDE SEQUENCE [LARGE SCALE GENOMIC DNA]</scope>
    <source>
        <strain evidence="7 8">MD1149</strain>
    </source>
</reference>
<dbReference type="PANTHER" id="PTHR42790:SF1">
    <property type="entry name" value="AROMATIC AMINO ACID AMINOTRANSFERASE, HYPOTHETICAL (EUROFUNG)"/>
    <property type="match status" value="1"/>
</dbReference>
<evidence type="ECO:0000256" key="3">
    <source>
        <dbReference type="ARBA" id="ARBA00022576"/>
    </source>
</evidence>
<feature type="domain" description="Aminotransferase class I/classII large" evidence="6">
    <location>
        <begin position="118"/>
        <end position="427"/>
    </location>
</feature>
<dbReference type="GO" id="GO:1901605">
    <property type="term" value="P:alpha-amino acid metabolic process"/>
    <property type="evidence" value="ECO:0007669"/>
    <property type="project" value="TreeGrafter"/>
</dbReference>
<keyword evidence="3" id="KW-0032">Aminotransferase</keyword>
<dbReference type="Proteomes" id="UP000237144">
    <property type="component" value="Unassembled WGS sequence"/>
</dbReference>
<dbReference type="CDD" id="cd00609">
    <property type="entry name" value="AAT_like"/>
    <property type="match status" value="1"/>
</dbReference>
<dbReference type="SUPFAM" id="SSF53383">
    <property type="entry name" value="PLP-dependent transferases"/>
    <property type="match status" value="2"/>
</dbReference>
<proteinExistence type="inferred from homology"/>
<keyword evidence="8" id="KW-1185">Reference proteome</keyword>
<name>A0A2S5BIB5_9BASI</name>
<dbReference type="GO" id="GO:0008483">
    <property type="term" value="F:transaminase activity"/>
    <property type="evidence" value="ECO:0007669"/>
    <property type="project" value="UniProtKB-KW"/>
</dbReference>
<gene>
    <name evidence="7" type="ORF">BMF94_0348</name>
</gene>
<keyword evidence="4" id="KW-0808">Transferase</keyword>
<organism evidence="7 8">
    <name type="scientific">Rhodotorula taiwanensis</name>
    <dbReference type="NCBI Taxonomy" id="741276"/>
    <lineage>
        <taxon>Eukaryota</taxon>
        <taxon>Fungi</taxon>
        <taxon>Dikarya</taxon>
        <taxon>Basidiomycota</taxon>
        <taxon>Pucciniomycotina</taxon>
        <taxon>Microbotryomycetes</taxon>
        <taxon>Sporidiobolales</taxon>
        <taxon>Sporidiobolaceae</taxon>
        <taxon>Rhodotorula</taxon>
    </lineage>
</organism>
<dbReference type="InterPro" id="IPR015424">
    <property type="entry name" value="PyrdxlP-dep_Trfase"/>
</dbReference>
<dbReference type="PANTHER" id="PTHR42790">
    <property type="entry name" value="AMINOTRANSFERASE"/>
    <property type="match status" value="1"/>
</dbReference>
<dbReference type="STRING" id="741276.A0A2S5BIB5"/>
<evidence type="ECO:0000313" key="7">
    <source>
        <dbReference type="EMBL" id="POY76507.1"/>
    </source>
</evidence>
<dbReference type="Gene3D" id="3.40.640.10">
    <property type="entry name" value="Type I PLP-dependent aspartate aminotransferase-like (Major domain)"/>
    <property type="match status" value="2"/>
</dbReference>
<evidence type="ECO:0000256" key="2">
    <source>
        <dbReference type="ARBA" id="ARBA00007441"/>
    </source>
</evidence>
<dbReference type="EMBL" id="PJQD01000004">
    <property type="protein sequence ID" value="POY76507.1"/>
    <property type="molecule type" value="Genomic_DNA"/>
</dbReference>
<dbReference type="InterPro" id="IPR050859">
    <property type="entry name" value="Class-I_PLP-dep_aminotransf"/>
</dbReference>
<keyword evidence="5" id="KW-0663">Pyridoxal phosphate</keyword>
<comment type="cofactor">
    <cofactor evidence="1">
        <name>pyridoxal 5'-phosphate</name>
        <dbReference type="ChEBI" id="CHEBI:597326"/>
    </cofactor>
</comment>
<dbReference type="Pfam" id="PF00155">
    <property type="entry name" value="Aminotran_1_2"/>
    <property type="match status" value="1"/>
</dbReference>
<dbReference type="InterPro" id="IPR015421">
    <property type="entry name" value="PyrdxlP-dep_Trfase_major"/>
</dbReference>
<evidence type="ECO:0000256" key="1">
    <source>
        <dbReference type="ARBA" id="ARBA00001933"/>
    </source>
</evidence>
<dbReference type="GO" id="GO:0030170">
    <property type="term" value="F:pyridoxal phosphate binding"/>
    <property type="evidence" value="ECO:0007669"/>
    <property type="project" value="InterPro"/>
</dbReference>
<evidence type="ECO:0000256" key="4">
    <source>
        <dbReference type="ARBA" id="ARBA00022679"/>
    </source>
</evidence>
<dbReference type="AlphaFoldDB" id="A0A2S5BIB5"/>
<comment type="similarity">
    <text evidence="2">Belongs to the class-I pyridoxal-phosphate-dependent aminotransferase family.</text>
</comment>
<sequence length="589" mass="65063">MDDAYGLAVTVQKAPECADKPESVDLSHHLSELAKARISSPLKSLYKYFNKPGMLSLAGGLPPPDYFPYESITAQTLAKNSFKTTEQGFAAWLWSLIAGAKKTDEWSIPKWDQDKSRVQLSSAFQYGTAAGLPPLAQFIYDFTARVYRPATSDFHCVINAGSTDAWGKIVTTLCNPGDGVLAEEWTYPSALATAWPNGIKPVALPMDGDGLTVDGMDHVLANWNPQEHDGMQRPRVLYTVPVCQNPTGGTVSLERKRAIYELAVNYDIIIVEDDPYYFLQSGEYKRKRSVSTTKTESDEDFLASLVPSYLHLDYQGRVVRIDTFSKTICPGSRLGWTTCNPVFAERLERANESSTQAASGMSQALVGSLLAEQWGYSGYLRWLKGIKAEYRNRRDTLVDNLLDVAHASLDVREASAGVYEVSRRSSEKFTSQSEKTRPLMSFVAPVGGMFGGWASGRVLALYADCSSSALCYFPARSSPLVPNDNRLALYPPPATTVWLRVHFSEHRQFRSTPTPELLMSLWEDLAEHNVLIVPGTIFSAAAVGQSLASSDSDASADGYFRISFSSAKPDEMGEACKILAQRVERFFRE</sequence>
<evidence type="ECO:0000313" key="8">
    <source>
        <dbReference type="Proteomes" id="UP000237144"/>
    </source>
</evidence>
<comment type="caution">
    <text evidence="7">The sequence shown here is derived from an EMBL/GenBank/DDBJ whole genome shotgun (WGS) entry which is preliminary data.</text>
</comment>
<protein>
    <recommendedName>
        <fullName evidence="6">Aminotransferase class I/classII large domain-containing protein</fullName>
    </recommendedName>
</protein>
<dbReference type="InterPro" id="IPR004839">
    <property type="entry name" value="Aminotransferase_I/II_large"/>
</dbReference>
<dbReference type="OrthoDB" id="691673at2759"/>
<evidence type="ECO:0000256" key="5">
    <source>
        <dbReference type="ARBA" id="ARBA00022898"/>
    </source>
</evidence>
<evidence type="ECO:0000259" key="6">
    <source>
        <dbReference type="Pfam" id="PF00155"/>
    </source>
</evidence>